<sequence>MTVSPTLDAPDAVPRRKRWWRVPLWILLGVVVLEVLINVALNVGVVQAIMRRGTDRTKLSWQRAFWLWPVGRLHLKGFTLTNQDTERWWKVEVDSLSAGMSLTGLLRKRVDVHGIDGHGASFHLEPSPAPEEGPPDPNARPWVINLEDVTLHEVRELDFSRVRFVGALDVKGALNLQSRERIQVDLPSVRVAEGFVEVDGKRVARLEALSAQARLDAPFQGEQGYDLSKAIGGQAQVKVDLLPLDWVNELLGPSAPVSLRGGSGRLDLDVRMERNTLAPGSRLEASGTELDVRAGPMRARAPWSLKASMDEERPGAPAGQLRVAFAPVKLSGARGNGVEVPEIALTVLARRREGQPGFALEPELYVAKSRPMDLRLINPWLEQTLEIDSGHATVRSEERSKSAKARNALELRMDTDLVSGRMGKNKVLLRAEVEVDARHLSWDMKELGLAGTTLRLSNVSSNGPVPIRAWSGTFSLPRASLTLSPTVLSAKFTSQLTDTQPLVALITTSKNLPPFLTSLLNISKVEVTGQVQIDERGLQVRELNAKGDGFLLEGHLDLVQGNITGALLTTLGPVTGGIELRPGNNGLHMVNAKQWFAGQKAPPFR</sequence>
<accession>A0A3A8I9G4</accession>
<dbReference type="RefSeq" id="WP_120544946.1">
    <property type="nucleotide sequence ID" value="NZ_RAVZ01000373.1"/>
</dbReference>
<protein>
    <submittedName>
        <fullName evidence="2">Uncharacterized protein</fullName>
    </submittedName>
</protein>
<keyword evidence="1" id="KW-1133">Transmembrane helix</keyword>
<gene>
    <name evidence="2" type="ORF">D7V88_35030</name>
</gene>
<dbReference type="EMBL" id="RAVZ01000373">
    <property type="protein sequence ID" value="RKG74343.1"/>
    <property type="molecule type" value="Genomic_DNA"/>
</dbReference>
<organism evidence="2 3">
    <name type="scientific">Corallococcus terminator</name>
    <dbReference type="NCBI Taxonomy" id="2316733"/>
    <lineage>
        <taxon>Bacteria</taxon>
        <taxon>Pseudomonadati</taxon>
        <taxon>Myxococcota</taxon>
        <taxon>Myxococcia</taxon>
        <taxon>Myxococcales</taxon>
        <taxon>Cystobacterineae</taxon>
        <taxon>Myxococcaceae</taxon>
        <taxon>Corallococcus</taxon>
    </lineage>
</organism>
<dbReference type="Proteomes" id="UP000268094">
    <property type="component" value="Unassembled WGS sequence"/>
</dbReference>
<dbReference type="OrthoDB" id="5379116at2"/>
<keyword evidence="1" id="KW-0472">Membrane</keyword>
<comment type="caution">
    <text evidence="2">The sequence shown here is derived from an EMBL/GenBank/DDBJ whole genome shotgun (WGS) entry which is preliminary data.</text>
</comment>
<reference evidence="3" key="1">
    <citation type="submission" date="2018-09" db="EMBL/GenBank/DDBJ databases">
        <authorList>
            <person name="Livingstone P.G."/>
            <person name="Whitworth D.E."/>
        </authorList>
    </citation>
    <scope>NUCLEOTIDE SEQUENCE [LARGE SCALE GENOMIC DNA]</scope>
    <source>
        <strain evidence="3">CA054A</strain>
    </source>
</reference>
<name>A0A3A8I9G4_9BACT</name>
<evidence type="ECO:0000313" key="2">
    <source>
        <dbReference type="EMBL" id="RKG74343.1"/>
    </source>
</evidence>
<evidence type="ECO:0000256" key="1">
    <source>
        <dbReference type="SAM" id="Phobius"/>
    </source>
</evidence>
<proteinExistence type="predicted"/>
<keyword evidence="3" id="KW-1185">Reference proteome</keyword>
<keyword evidence="1" id="KW-0812">Transmembrane</keyword>
<feature type="transmembrane region" description="Helical" evidence="1">
    <location>
        <begin position="24"/>
        <end position="50"/>
    </location>
</feature>
<dbReference type="AlphaFoldDB" id="A0A3A8I9G4"/>
<evidence type="ECO:0000313" key="3">
    <source>
        <dbReference type="Proteomes" id="UP000268094"/>
    </source>
</evidence>